<dbReference type="PROSITE" id="PS51450">
    <property type="entry name" value="LRR"/>
    <property type="match status" value="1"/>
</dbReference>
<keyword evidence="9" id="KW-0472">Membrane</keyword>
<protein>
    <submittedName>
        <fullName evidence="11">Uncharacterized protein</fullName>
    </submittedName>
</protein>
<reference evidence="11 12" key="1">
    <citation type="submission" date="2024-03" db="EMBL/GenBank/DDBJ databases">
        <authorList>
            <person name="Gkanogiannis A."/>
            <person name="Becerra Lopez-Lavalle L."/>
        </authorList>
    </citation>
    <scope>NUCLEOTIDE SEQUENCE [LARGE SCALE GENOMIC DNA]</scope>
</reference>
<evidence type="ECO:0000256" key="4">
    <source>
        <dbReference type="ARBA" id="ARBA00022614"/>
    </source>
</evidence>
<keyword evidence="6" id="KW-0732">Signal</keyword>
<dbReference type="PRINTS" id="PR00019">
    <property type="entry name" value="LEURICHRPT"/>
</dbReference>
<evidence type="ECO:0000256" key="10">
    <source>
        <dbReference type="ARBA" id="ARBA00037847"/>
    </source>
</evidence>
<dbReference type="Gene3D" id="3.80.10.10">
    <property type="entry name" value="Ribonuclease Inhibitor"/>
    <property type="match status" value="1"/>
</dbReference>
<dbReference type="InterPro" id="IPR032675">
    <property type="entry name" value="LRR_dom_sf"/>
</dbReference>
<evidence type="ECO:0000313" key="12">
    <source>
        <dbReference type="Proteomes" id="UP001642487"/>
    </source>
</evidence>
<proteinExistence type="inferred from homology"/>
<gene>
    <name evidence="11" type="ORF">CITCOLO1_LOCUS2002</name>
</gene>
<dbReference type="EMBL" id="OZ021735">
    <property type="protein sequence ID" value="CAK9310381.1"/>
    <property type="molecule type" value="Genomic_DNA"/>
</dbReference>
<evidence type="ECO:0000256" key="6">
    <source>
        <dbReference type="ARBA" id="ARBA00022729"/>
    </source>
</evidence>
<evidence type="ECO:0000256" key="3">
    <source>
        <dbReference type="ARBA" id="ARBA00022475"/>
    </source>
</evidence>
<dbReference type="InterPro" id="IPR001611">
    <property type="entry name" value="Leu-rich_rpt"/>
</dbReference>
<evidence type="ECO:0000256" key="5">
    <source>
        <dbReference type="ARBA" id="ARBA00022692"/>
    </source>
</evidence>
<evidence type="ECO:0000256" key="1">
    <source>
        <dbReference type="ARBA" id="ARBA00004236"/>
    </source>
</evidence>
<sequence>MLDVSQNQLVGEVPSTCFNSSSLVYLYMQNNGFSEAIPHVLFSKVSTLEIIDLSYTNFSGHIPKWLNKFTSLRVLLLKGNELEGPIPTQLCQITEINIMDLSSNKFNGSVPSCFNNITFGDIKVNLTTTLNFSALELTIYPFEDENIDCSFYRRYPCLPTIQVEVNFTTKRRPESYKGNVLNYMSGLDLSSNQLTGTIPQQIGDLEQIRALNFSYNKLVGPIPKVFSNLKQLESLDLSNNLLSGNIPSELATLNFLSNFNVSYNNLSGMIPTAPHFQYLDSSFYGNPYLCGSYIEHKCSRSHVLPTDNQSAKWEEEEDGAFIDLEAFCWSFVAS</sequence>
<name>A0ABP0XQE7_9ROSI</name>
<organism evidence="11 12">
    <name type="scientific">Citrullus colocynthis</name>
    <name type="common">colocynth</name>
    <dbReference type="NCBI Taxonomy" id="252529"/>
    <lineage>
        <taxon>Eukaryota</taxon>
        <taxon>Viridiplantae</taxon>
        <taxon>Streptophyta</taxon>
        <taxon>Embryophyta</taxon>
        <taxon>Tracheophyta</taxon>
        <taxon>Spermatophyta</taxon>
        <taxon>Magnoliopsida</taxon>
        <taxon>eudicotyledons</taxon>
        <taxon>Gunneridae</taxon>
        <taxon>Pentapetalae</taxon>
        <taxon>rosids</taxon>
        <taxon>fabids</taxon>
        <taxon>Cucurbitales</taxon>
        <taxon>Cucurbitaceae</taxon>
        <taxon>Benincaseae</taxon>
        <taxon>Citrullus</taxon>
    </lineage>
</organism>
<dbReference type="SUPFAM" id="SSF52058">
    <property type="entry name" value="L domain-like"/>
    <property type="match status" value="1"/>
</dbReference>
<comment type="similarity">
    <text evidence="2">Belongs to the RLP family.</text>
</comment>
<dbReference type="InterPro" id="IPR051502">
    <property type="entry name" value="RLP_Defense_Trigger"/>
</dbReference>
<evidence type="ECO:0000256" key="7">
    <source>
        <dbReference type="ARBA" id="ARBA00022737"/>
    </source>
</evidence>
<dbReference type="PANTHER" id="PTHR48062">
    <property type="entry name" value="RECEPTOR-LIKE PROTEIN 14"/>
    <property type="match status" value="1"/>
</dbReference>
<accession>A0ABP0XQE7</accession>
<keyword evidence="7" id="KW-0677">Repeat</keyword>
<evidence type="ECO:0000256" key="8">
    <source>
        <dbReference type="ARBA" id="ARBA00022989"/>
    </source>
</evidence>
<dbReference type="Proteomes" id="UP001642487">
    <property type="component" value="Chromosome 1"/>
</dbReference>
<evidence type="ECO:0000313" key="11">
    <source>
        <dbReference type="EMBL" id="CAK9310381.1"/>
    </source>
</evidence>
<evidence type="ECO:0000256" key="2">
    <source>
        <dbReference type="ARBA" id="ARBA00009592"/>
    </source>
</evidence>
<keyword evidence="3" id="KW-1003">Cell membrane</keyword>
<evidence type="ECO:0000256" key="9">
    <source>
        <dbReference type="ARBA" id="ARBA00023136"/>
    </source>
</evidence>
<keyword evidence="12" id="KW-1185">Reference proteome</keyword>
<keyword evidence="5" id="KW-0812">Transmembrane</keyword>
<comment type="subcellular location">
    <subcellularLocation>
        <location evidence="1">Cell membrane</location>
    </subcellularLocation>
    <subcellularLocation>
        <location evidence="10">Endomembrane system</location>
        <topology evidence="10">Single-pass membrane protein</topology>
    </subcellularLocation>
</comment>
<keyword evidence="4" id="KW-0433">Leucine-rich repeat</keyword>
<keyword evidence="8" id="KW-1133">Transmembrane helix</keyword>
<dbReference type="Pfam" id="PF00560">
    <property type="entry name" value="LRR_1"/>
    <property type="match status" value="6"/>
</dbReference>
<dbReference type="PANTHER" id="PTHR48062:SF52">
    <property type="entry name" value="RECEPTOR-LIKE PROTEIN 8-RELATED"/>
    <property type="match status" value="1"/>
</dbReference>